<protein>
    <recommendedName>
        <fullName evidence="1">protein-serine/threonine phosphatase</fullName>
        <ecNumber evidence="1">3.1.3.16</ecNumber>
    </recommendedName>
</protein>
<dbReference type="PANTHER" id="PTHR13832:SF550">
    <property type="entry name" value="PROTEIN PHOSPHATASE 2C 40-RELATED"/>
    <property type="match status" value="1"/>
</dbReference>
<dbReference type="InterPro" id="IPR001932">
    <property type="entry name" value="PPM-type_phosphatase-like_dom"/>
</dbReference>
<evidence type="ECO:0000313" key="7">
    <source>
        <dbReference type="EMBL" id="KAG6475143.1"/>
    </source>
</evidence>
<dbReference type="AlphaFoldDB" id="A0A8J5KCJ2"/>
<dbReference type="CDD" id="cd00143">
    <property type="entry name" value="PP2Cc"/>
    <property type="match status" value="1"/>
</dbReference>
<evidence type="ECO:0000256" key="1">
    <source>
        <dbReference type="ARBA" id="ARBA00013081"/>
    </source>
</evidence>
<organism evidence="7 8">
    <name type="scientific">Zingiber officinale</name>
    <name type="common">Ginger</name>
    <name type="synonym">Amomum zingiber</name>
    <dbReference type="NCBI Taxonomy" id="94328"/>
    <lineage>
        <taxon>Eukaryota</taxon>
        <taxon>Viridiplantae</taxon>
        <taxon>Streptophyta</taxon>
        <taxon>Embryophyta</taxon>
        <taxon>Tracheophyta</taxon>
        <taxon>Spermatophyta</taxon>
        <taxon>Magnoliopsida</taxon>
        <taxon>Liliopsida</taxon>
        <taxon>Zingiberales</taxon>
        <taxon>Zingiberaceae</taxon>
        <taxon>Zingiber</taxon>
    </lineage>
</organism>
<dbReference type="Pfam" id="PF00481">
    <property type="entry name" value="PP2C"/>
    <property type="match status" value="1"/>
</dbReference>
<dbReference type="InterPro" id="IPR036457">
    <property type="entry name" value="PPM-type-like_dom_sf"/>
</dbReference>
<evidence type="ECO:0000256" key="4">
    <source>
        <dbReference type="ARBA" id="ARBA00047761"/>
    </source>
</evidence>
<dbReference type="InterPro" id="IPR015655">
    <property type="entry name" value="PP2C"/>
</dbReference>
<keyword evidence="8" id="KW-1185">Reference proteome</keyword>
<keyword evidence="3" id="KW-0904">Protein phosphatase</keyword>
<comment type="catalytic activity">
    <reaction evidence="5">
        <text>O-phospho-L-threonyl-[protein] + H2O = L-threonyl-[protein] + phosphate</text>
        <dbReference type="Rhea" id="RHEA:47004"/>
        <dbReference type="Rhea" id="RHEA-COMP:11060"/>
        <dbReference type="Rhea" id="RHEA-COMP:11605"/>
        <dbReference type="ChEBI" id="CHEBI:15377"/>
        <dbReference type="ChEBI" id="CHEBI:30013"/>
        <dbReference type="ChEBI" id="CHEBI:43474"/>
        <dbReference type="ChEBI" id="CHEBI:61977"/>
        <dbReference type="EC" id="3.1.3.16"/>
    </reaction>
</comment>
<evidence type="ECO:0000256" key="5">
    <source>
        <dbReference type="ARBA" id="ARBA00048336"/>
    </source>
</evidence>
<evidence type="ECO:0000313" key="8">
    <source>
        <dbReference type="Proteomes" id="UP000734854"/>
    </source>
</evidence>
<reference evidence="7 8" key="1">
    <citation type="submission" date="2020-08" db="EMBL/GenBank/DDBJ databases">
        <title>Plant Genome Project.</title>
        <authorList>
            <person name="Zhang R.-G."/>
        </authorList>
    </citation>
    <scope>NUCLEOTIDE SEQUENCE [LARGE SCALE GENOMIC DNA]</scope>
    <source>
        <tissue evidence="7">Rhizome</tissue>
    </source>
</reference>
<gene>
    <name evidence="7" type="ORF">ZIOFF_064361</name>
</gene>
<evidence type="ECO:0000256" key="3">
    <source>
        <dbReference type="ARBA" id="ARBA00022912"/>
    </source>
</evidence>
<name>A0A8J5KCJ2_ZINOF</name>
<evidence type="ECO:0000259" key="6">
    <source>
        <dbReference type="PROSITE" id="PS51746"/>
    </source>
</evidence>
<proteinExistence type="predicted"/>
<comment type="caution">
    <text evidence="7">The sequence shown here is derived from an EMBL/GenBank/DDBJ whole genome shotgun (WGS) entry which is preliminary data.</text>
</comment>
<dbReference type="GO" id="GO:0004722">
    <property type="term" value="F:protein serine/threonine phosphatase activity"/>
    <property type="evidence" value="ECO:0007669"/>
    <property type="project" value="UniProtKB-EC"/>
</dbReference>
<dbReference type="Proteomes" id="UP000734854">
    <property type="component" value="Unassembled WGS sequence"/>
</dbReference>
<feature type="domain" description="PPM-type phosphatase" evidence="6">
    <location>
        <begin position="124"/>
        <end position="487"/>
    </location>
</feature>
<keyword evidence="2" id="KW-0378">Hydrolase</keyword>
<dbReference type="SUPFAM" id="SSF81606">
    <property type="entry name" value="PP2C-like"/>
    <property type="match status" value="1"/>
</dbReference>
<dbReference type="EMBL" id="JACMSC010000018">
    <property type="protein sequence ID" value="KAG6475143.1"/>
    <property type="molecule type" value="Genomic_DNA"/>
</dbReference>
<sequence>MLSRLVAQSDQQLNVNFSYHCSVKQENLTNEFPTSKSTFACLSGAAISGNATLGNTNIGNGLLGTGILPILDSSRTFHKVASSTSLLSLDVLSSSLRTNATGLSESMTSQDHFKSLSAPINGGFLNAVEVQMAGGAAGEDRVQAVCSEENGFLFCAVFDGFNGRDAADFLAGTLYENTMVYLNTLDSRIKHKEIKNLDCLFPNDFPQHFVEDGVLHRYQSLPVNQFNDKRFVHDLEDDPSRDLFRFGIVDCLQQALAQAENDFLHVVEREMDDRPDLVSIGSCVLVVLLHGSYLYTLSLGDSRAILASSQGNGVNDLQAVQLNECHSVDNEKECMRLMSEHPDDSKTIIGRKVKGKLRLTRAFGVGYLKMKKMNDALMGILKVPNLSSPPYISTEPSVANHKVSEGDCFVILASDGLFDFFSNDEVVRLVASYVFDNPTGDPAKFLVEQLVSRAAQIAGMNLDQLLNIPAGIRRKYHDDVSVVIVLLGAHNQTSTASTCL</sequence>
<dbReference type="EC" id="3.1.3.16" evidence="1"/>
<dbReference type="PROSITE" id="PS51746">
    <property type="entry name" value="PPM_2"/>
    <property type="match status" value="1"/>
</dbReference>
<dbReference type="SMART" id="SM00332">
    <property type="entry name" value="PP2Cc"/>
    <property type="match status" value="1"/>
</dbReference>
<dbReference type="PANTHER" id="PTHR13832">
    <property type="entry name" value="PROTEIN PHOSPHATASE 2C"/>
    <property type="match status" value="1"/>
</dbReference>
<comment type="catalytic activity">
    <reaction evidence="4">
        <text>O-phospho-L-seryl-[protein] + H2O = L-seryl-[protein] + phosphate</text>
        <dbReference type="Rhea" id="RHEA:20629"/>
        <dbReference type="Rhea" id="RHEA-COMP:9863"/>
        <dbReference type="Rhea" id="RHEA-COMP:11604"/>
        <dbReference type="ChEBI" id="CHEBI:15377"/>
        <dbReference type="ChEBI" id="CHEBI:29999"/>
        <dbReference type="ChEBI" id="CHEBI:43474"/>
        <dbReference type="ChEBI" id="CHEBI:83421"/>
        <dbReference type="EC" id="3.1.3.16"/>
    </reaction>
</comment>
<dbReference type="Gene3D" id="3.60.40.10">
    <property type="entry name" value="PPM-type phosphatase domain"/>
    <property type="match status" value="1"/>
</dbReference>
<evidence type="ECO:0000256" key="2">
    <source>
        <dbReference type="ARBA" id="ARBA00022801"/>
    </source>
</evidence>
<accession>A0A8J5KCJ2</accession>